<evidence type="ECO:0000313" key="1">
    <source>
        <dbReference type="EMBL" id="RXW14659.1"/>
    </source>
</evidence>
<organism evidence="1 2">
    <name type="scientific">Candolleomyces aberdarensis</name>
    <dbReference type="NCBI Taxonomy" id="2316362"/>
    <lineage>
        <taxon>Eukaryota</taxon>
        <taxon>Fungi</taxon>
        <taxon>Dikarya</taxon>
        <taxon>Basidiomycota</taxon>
        <taxon>Agaricomycotina</taxon>
        <taxon>Agaricomycetes</taxon>
        <taxon>Agaricomycetidae</taxon>
        <taxon>Agaricales</taxon>
        <taxon>Agaricineae</taxon>
        <taxon>Psathyrellaceae</taxon>
        <taxon>Candolleomyces</taxon>
    </lineage>
</organism>
<gene>
    <name evidence="1" type="ORF">EST38_g11195</name>
</gene>
<dbReference type="AlphaFoldDB" id="A0A4Q2D643"/>
<dbReference type="STRING" id="2316362.A0A4Q2D643"/>
<reference evidence="1 2" key="1">
    <citation type="submission" date="2019-01" db="EMBL/GenBank/DDBJ databases">
        <title>Draft genome sequence of Psathyrella aberdarensis IHI B618.</title>
        <authorList>
            <person name="Buettner E."/>
            <person name="Kellner H."/>
        </authorList>
    </citation>
    <scope>NUCLEOTIDE SEQUENCE [LARGE SCALE GENOMIC DNA]</scope>
    <source>
        <strain evidence="1 2">IHI B618</strain>
    </source>
</reference>
<keyword evidence="2" id="KW-1185">Reference proteome</keyword>
<dbReference type="Proteomes" id="UP000290288">
    <property type="component" value="Unassembled WGS sequence"/>
</dbReference>
<sequence length="139" mass="16083">MPKIRPGWTPKQSVYLRIGAIEMLRTCLAGHNNDTYLDLFFEEWLTMYGPPKVQEGFESNVVLASYKERVIATIKWHAYAGDEVLKVSIESHIHTLKTRLQQDLHYLWDLPEYNRKFGTRAILASKTTGLESRVGNMQL</sequence>
<protein>
    <submittedName>
        <fullName evidence="1">Uncharacterized protein</fullName>
    </submittedName>
</protein>
<evidence type="ECO:0000313" key="2">
    <source>
        <dbReference type="Proteomes" id="UP000290288"/>
    </source>
</evidence>
<comment type="caution">
    <text evidence="1">The sequence shown here is derived from an EMBL/GenBank/DDBJ whole genome shotgun (WGS) entry which is preliminary data.</text>
</comment>
<dbReference type="EMBL" id="SDEE01000666">
    <property type="protein sequence ID" value="RXW14659.1"/>
    <property type="molecule type" value="Genomic_DNA"/>
</dbReference>
<accession>A0A4Q2D643</accession>
<proteinExistence type="predicted"/>
<name>A0A4Q2D643_9AGAR</name>